<dbReference type="Proteomes" id="UP001153050">
    <property type="component" value="Unassembled WGS sequence"/>
</dbReference>
<evidence type="ECO:0000313" key="1">
    <source>
        <dbReference type="EMBL" id="CAH2399502.1"/>
    </source>
</evidence>
<organism evidence="1 2">
    <name type="scientific">Mesorhizobium escarrei</name>
    <dbReference type="NCBI Taxonomy" id="666018"/>
    <lineage>
        <taxon>Bacteria</taxon>
        <taxon>Pseudomonadati</taxon>
        <taxon>Pseudomonadota</taxon>
        <taxon>Alphaproteobacteria</taxon>
        <taxon>Hyphomicrobiales</taxon>
        <taxon>Phyllobacteriaceae</taxon>
        <taxon>Mesorhizobium</taxon>
    </lineage>
</organism>
<comment type="caution">
    <text evidence="1">The sequence shown here is derived from an EMBL/GenBank/DDBJ whole genome shotgun (WGS) entry which is preliminary data.</text>
</comment>
<accession>A0ABM9DTJ7</accession>
<evidence type="ECO:0000313" key="2">
    <source>
        <dbReference type="Proteomes" id="UP001153050"/>
    </source>
</evidence>
<gene>
    <name evidence="1" type="ORF">MES5069_220195</name>
</gene>
<sequence>MHKSCLFRAGKLRFSAVSRASQTIKEVEDSRLPGRSPAVVPAPQVPTHWEYATLAERARPKAPPQHNDFVGLPLHLRFRAHSVFSHLI</sequence>
<name>A0ABM9DTJ7_9HYPH</name>
<protein>
    <submittedName>
        <fullName evidence="1">Uncharacterized protein</fullName>
    </submittedName>
</protein>
<reference evidence="1 2" key="1">
    <citation type="submission" date="2022-03" db="EMBL/GenBank/DDBJ databases">
        <authorList>
            <person name="Brunel B."/>
        </authorList>
    </citation>
    <scope>NUCLEOTIDE SEQUENCE [LARGE SCALE GENOMIC DNA]</scope>
    <source>
        <strain evidence="1">STM5069sample</strain>
    </source>
</reference>
<keyword evidence="2" id="KW-1185">Reference proteome</keyword>
<dbReference type="EMBL" id="CAKXZT010000116">
    <property type="protein sequence ID" value="CAH2399502.1"/>
    <property type="molecule type" value="Genomic_DNA"/>
</dbReference>
<proteinExistence type="predicted"/>